<comment type="caution">
    <text evidence="1">The sequence shown here is derived from an EMBL/GenBank/DDBJ whole genome shotgun (WGS) entry which is preliminary data.</text>
</comment>
<evidence type="ECO:0000313" key="1">
    <source>
        <dbReference type="EMBL" id="KAF7358378.1"/>
    </source>
</evidence>
<reference evidence="1" key="1">
    <citation type="submission" date="2020-05" db="EMBL/GenBank/DDBJ databases">
        <title>Mycena genomes resolve the evolution of fungal bioluminescence.</title>
        <authorList>
            <person name="Tsai I.J."/>
        </authorList>
    </citation>
    <scope>NUCLEOTIDE SEQUENCE</scope>
    <source>
        <strain evidence="1">CCC161011</strain>
    </source>
</reference>
<dbReference type="Proteomes" id="UP000620124">
    <property type="component" value="Unassembled WGS sequence"/>
</dbReference>
<keyword evidence="2" id="KW-1185">Reference proteome</keyword>
<sequence>MDDLDIGMNWDLEDDPPMLPNPQMLLNIALIPHLSHLAFWRVDRFIDFFLPLLSTCKSLRVLVVLGQYVYTIIAHHKDKEKLARDERFVVMESKRTNESILGVHTESDVSKFHDLVFDDGSRDEEKRSGQDWILGAHTGIVYWSRAEEVVEKRRSGEINASEYTCGPKPHLE</sequence>
<gene>
    <name evidence="1" type="ORF">MVEN_00887900</name>
</gene>
<dbReference type="EMBL" id="JACAZI010000006">
    <property type="protein sequence ID" value="KAF7358378.1"/>
    <property type="molecule type" value="Genomic_DNA"/>
</dbReference>
<dbReference type="OrthoDB" id="3145912at2759"/>
<proteinExistence type="predicted"/>
<protein>
    <submittedName>
        <fullName evidence="1">Uncharacterized protein</fullName>
    </submittedName>
</protein>
<dbReference type="AlphaFoldDB" id="A0A8H7D4E8"/>
<evidence type="ECO:0000313" key="2">
    <source>
        <dbReference type="Proteomes" id="UP000620124"/>
    </source>
</evidence>
<organism evidence="1 2">
    <name type="scientific">Mycena venus</name>
    <dbReference type="NCBI Taxonomy" id="2733690"/>
    <lineage>
        <taxon>Eukaryota</taxon>
        <taxon>Fungi</taxon>
        <taxon>Dikarya</taxon>
        <taxon>Basidiomycota</taxon>
        <taxon>Agaricomycotina</taxon>
        <taxon>Agaricomycetes</taxon>
        <taxon>Agaricomycetidae</taxon>
        <taxon>Agaricales</taxon>
        <taxon>Marasmiineae</taxon>
        <taxon>Mycenaceae</taxon>
        <taxon>Mycena</taxon>
    </lineage>
</organism>
<name>A0A8H7D4E8_9AGAR</name>
<accession>A0A8H7D4E8</accession>